<name>A0AAD5DIE8_AMBAR</name>
<accession>A0AAD5DIE8</accession>
<keyword evidence="2" id="KW-1185">Reference proteome</keyword>
<dbReference type="EMBL" id="JAMZMK010000026">
    <property type="protein sequence ID" value="KAI7758150.1"/>
    <property type="molecule type" value="Genomic_DNA"/>
</dbReference>
<feature type="non-terminal residue" evidence="1">
    <location>
        <position position="104"/>
    </location>
</feature>
<reference evidence="1" key="1">
    <citation type="submission" date="2022-06" db="EMBL/GenBank/DDBJ databases">
        <title>Uncovering the hologenomic basis of an extraordinary plant invasion.</title>
        <authorList>
            <person name="Bieker V.C."/>
            <person name="Martin M.D."/>
            <person name="Gilbert T."/>
            <person name="Hodgins K."/>
            <person name="Battlay P."/>
            <person name="Petersen B."/>
            <person name="Wilson J."/>
        </authorList>
    </citation>
    <scope>NUCLEOTIDE SEQUENCE</scope>
    <source>
        <strain evidence="1">AA19_3_7</strain>
        <tissue evidence="1">Leaf</tissue>
    </source>
</reference>
<organism evidence="1 2">
    <name type="scientific">Ambrosia artemisiifolia</name>
    <name type="common">Common ragweed</name>
    <dbReference type="NCBI Taxonomy" id="4212"/>
    <lineage>
        <taxon>Eukaryota</taxon>
        <taxon>Viridiplantae</taxon>
        <taxon>Streptophyta</taxon>
        <taxon>Embryophyta</taxon>
        <taxon>Tracheophyta</taxon>
        <taxon>Spermatophyta</taxon>
        <taxon>Magnoliopsida</taxon>
        <taxon>eudicotyledons</taxon>
        <taxon>Gunneridae</taxon>
        <taxon>Pentapetalae</taxon>
        <taxon>asterids</taxon>
        <taxon>campanulids</taxon>
        <taxon>Asterales</taxon>
        <taxon>Asteraceae</taxon>
        <taxon>Asteroideae</taxon>
        <taxon>Heliantheae alliance</taxon>
        <taxon>Heliantheae</taxon>
        <taxon>Ambrosia</taxon>
    </lineage>
</organism>
<protein>
    <submittedName>
        <fullName evidence="1">Uncharacterized protein</fullName>
    </submittedName>
</protein>
<proteinExistence type="predicted"/>
<dbReference type="Proteomes" id="UP001206925">
    <property type="component" value="Unassembled WGS sequence"/>
</dbReference>
<gene>
    <name evidence="1" type="ORF">M8C21_010597</name>
</gene>
<comment type="caution">
    <text evidence="1">The sequence shown here is derived from an EMBL/GenBank/DDBJ whole genome shotgun (WGS) entry which is preliminary data.</text>
</comment>
<sequence length="104" mass="11815">MVALRTKNVLISAEINAWPRPTCSCQHIPAPNQRNHGLDNYTHIRMCNEWSFEGLQEMREPLERLGSESSRMKDWIKALKKVVPTAVGLQTTTFCAFDTELPSA</sequence>
<dbReference type="AlphaFoldDB" id="A0AAD5DIE8"/>
<evidence type="ECO:0000313" key="2">
    <source>
        <dbReference type="Proteomes" id="UP001206925"/>
    </source>
</evidence>
<evidence type="ECO:0000313" key="1">
    <source>
        <dbReference type="EMBL" id="KAI7758150.1"/>
    </source>
</evidence>